<evidence type="ECO:0000256" key="6">
    <source>
        <dbReference type="SAM" id="Phobius"/>
    </source>
</evidence>
<feature type="transmembrane region" description="Helical" evidence="6">
    <location>
        <begin position="43"/>
        <end position="63"/>
    </location>
</feature>
<dbReference type="GO" id="GO:0000271">
    <property type="term" value="P:polysaccharide biosynthetic process"/>
    <property type="evidence" value="ECO:0007669"/>
    <property type="project" value="InterPro"/>
</dbReference>
<dbReference type="GO" id="GO:0005886">
    <property type="term" value="C:plasma membrane"/>
    <property type="evidence" value="ECO:0007669"/>
    <property type="project" value="TreeGrafter"/>
</dbReference>
<dbReference type="OrthoDB" id="8454931at2"/>
<accession>A0A3D9FJF5</accession>
<evidence type="ECO:0000256" key="3">
    <source>
        <dbReference type="ARBA" id="ARBA00022692"/>
    </source>
</evidence>
<comment type="caution">
    <text evidence="8">The sequence shown here is derived from an EMBL/GenBank/DDBJ whole genome shotgun (WGS) entry which is preliminary data.</text>
</comment>
<sequence length="137" mass="15551">MLMKAVFRSKDLRRQLIRYAISGGGLTLFYSAIYWIAAVPVGINPLIANCIAFAVTVVLGFVVHSRWSFAGHGRRDRPVRSSLIFLLVNLAGFALNSFWVWAIAVYWSLSPSLPLLPIIFITPWVSFYLNRRWTFGD</sequence>
<protein>
    <submittedName>
        <fullName evidence="8">Putative flippase GtrA</fullName>
    </submittedName>
</protein>
<evidence type="ECO:0000256" key="1">
    <source>
        <dbReference type="ARBA" id="ARBA00004141"/>
    </source>
</evidence>
<organism evidence="8 9">
    <name type="scientific">Parasphingopyxis lamellibrachiae</name>
    <dbReference type="NCBI Taxonomy" id="680125"/>
    <lineage>
        <taxon>Bacteria</taxon>
        <taxon>Pseudomonadati</taxon>
        <taxon>Pseudomonadota</taxon>
        <taxon>Alphaproteobacteria</taxon>
        <taxon>Sphingomonadales</taxon>
        <taxon>Sphingomonadaceae</taxon>
        <taxon>Parasphingopyxis</taxon>
    </lineage>
</organism>
<evidence type="ECO:0000259" key="7">
    <source>
        <dbReference type="Pfam" id="PF04138"/>
    </source>
</evidence>
<gene>
    <name evidence="8" type="ORF">DFR46_2255</name>
</gene>
<dbReference type="InterPro" id="IPR007267">
    <property type="entry name" value="GtrA_DPMS_TM"/>
</dbReference>
<dbReference type="AlphaFoldDB" id="A0A3D9FJF5"/>
<feature type="transmembrane region" description="Helical" evidence="6">
    <location>
        <begin position="113"/>
        <end position="130"/>
    </location>
</feature>
<keyword evidence="3 6" id="KW-0812">Transmembrane</keyword>
<dbReference type="Proteomes" id="UP000256310">
    <property type="component" value="Unassembled WGS sequence"/>
</dbReference>
<dbReference type="PANTHER" id="PTHR38459">
    <property type="entry name" value="PROPHAGE BACTOPRENOL-LINKED GLUCOSE TRANSLOCASE HOMOLOG"/>
    <property type="match status" value="1"/>
</dbReference>
<evidence type="ECO:0000313" key="9">
    <source>
        <dbReference type="Proteomes" id="UP000256310"/>
    </source>
</evidence>
<keyword evidence="4 6" id="KW-1133">Transmembrane helix</keyword>
<comment type="similarity">
    <text evidence="2">Belongs to the GtrA family.</text>
</comment>
<dbReference type="EMBL" id="QRDP01000004">
    <property type="protein sequence ID" value="RED17216.1"/>
    <property type="molecule type" value="Genomic_DNA"/>
</dbReference>
<evidence type="ECO:0000313" key="8">
    <source>
        <dbReference type="EMBL" id="RED17216.1"/>
    </source>
</evidence>
<feature type="transmembrane region" description="Helical" evidence="6">
    <location>
        <begin position="83"/>
        <end position="107"/>
    </location>
</feature>
<dbReference type="PANTHER" id="PTHR38459:SF1">
    <property type="entry name" value="PROPHAGE BACTOPRENOL-LINKED GLUCOSE TRANSLOCASE HOMOLOG"/>
    <property type="match status" value="1"/>
</dbReference>
<feature type="domain" description="GtrA/DPMS transmembrane" evidence="7">
    <location>
        <begin position="18"/>
        <end position="135"/>
    </location>
</feature>
<evidence type="ECO:0000256" key="5">
    <source>
        <dbReference type="ARBA" id="ARBA00023136"/>
    </source>
</evidence>
<dbReference type="Pfam" id="PF04138">
    <property type="entry name" value="GtrA_DPMS_TM"/>
    <property type="match status" value="1"/>
</dbReference>
<reference evidence="8 9" key="1">
    <citation type="submission" date="2018-07" db="EMBL/GenBank/DDBJ databases">
        <title>Genomic Encyclopedia of Type Strains, Phase IV (KMG-IV): sequencing the most valuable type-strain genomes for metagenomic binning, comparative biology and taxonomic classification.</title>
        <authorList>
            <person name="Goeker M."/>
        </authorList>
    </citation>
    <scope>NUCLEOTIDE SEQUENCE [LARGE SCALE GENOMIC DNA]</scope>
    <source>
        <strain evidence="8 9">DSM 26725</strain>
    </source>
</reference>
<evidence type="ECO:0000256" key="4">
    <source>
        <dbReference type="ARBA" id="ARBA00022989"/>
    </source>
</evidence>
<evidence type="ECO:0000256" key="2">
    <source>
        <dbReference type="ARBA" id="ARBA00009399"/>
    </source>
</evidence>
<proteinExistence type="inferred from homology"/>
<comment type="subcellular location">
    <subcellularLocation>
        <location evidence="1">Membrane</location>
        <topology evidence="1">Multi-pass membrane protein</topology>
    </subcellularLocation>
</comment>
<keyword evidence="9" id="KW-1185">Reference proteome</keyword>
<dbReference type="InterPro" id="IPR051401">
    <property type="entry name" value="GtrA_CellWall_Glycosyl"/>
</dbReference>
<keyword evidence="5 6" id="KW-0472">Membrane</keyword>
<feature type="transmembrane region" description="Helical" evidence="6">
    <location>
        <begin position="16"/>
        <end position="37"/>
    </location>
</feature>
<name>A0A3D9FJF5_9SPHN</name>
<dbReference type="RefSeq" id="WP_116236516.1">
    <property type="nucleotide sequence ID" value="NZ_QRDP01000004.1"/>
</dbReference>